<keyword evidence="5" id="KW-0489">Methyltransferase</keyword>
<gene>
    <name evidence="5" type="ORF">QBC38DRAFT_533028</name>
</gene>
<comment type="caution">
    <text evidence="5">The sequence shown here is derived from an EMBL/GenBank/DDBJ whole genome shotgun (WGS) entry which is preliminary data.</text>
</comment>
<feature type="transmembrane region" description="Helical" evidence="3">
    <location>
        <begin position="263"/>
        <end position="283"/>
    </location>
</feature>
<organism evidence="5 6">
    <name type="scientific">Podospora fimiseda</name>
    <dbReference type="NCBI Taxonomy" id="252190"/>
    <lineage>
        <taxon>Eukaryota</taxon>
        <taxon>Fungi</taxon>
        <taxon>Dikarya</taxon>
        <taxon>Ascomycota</taxon>
        <taxon>Pezizomycotina</taxon>
        <taxon>Sordariomycetes</taxon>
        <taxon>Sordariomycetidae</taxon>
        <taxon>Sordariales</taxon>
        <taxon>Podosporaceae</taxon>
        <taxon>Podospora</taxon>
    </lineage>
</organism>
<keyword evidence="3" id="KW-0812">Transmembrane</keyword>
<dbReference type="AlphaFoldDB" id="A0AAN7BZA2"/>
<proteinExistence type="inferred from homology"/>
<keyword evidence="3" id="KW-0472">Membrane</keyword>
<evidence type="ECO:0000259" key="4">
    <source>
        <dbReference type="Pfam" id="PF08241"/>
    </source>
</evidence>
<comment type="similarity">
    <text evidence="2">Belongs to the class I-like SAM-binding methyltransferase superfamily. Erg6/SMT family.</text>
</comment>
<keyword evidence="1" id="KW-0808">Transferase</keyword>
<accession>A0AAN7BZA2</accession>
<keyword evidence="3" id="KW-1133">Transmembrane helix</keyword>
<dbReference type="SUPFAM" id="SSF53335">
    <property type="entry name" value="S-adenosyl-L-methionine-dependent methyltransferases"/>
    <property type="match status" value="1"/>
</dbReference>
<dbReference type="PANTHER" id="PTHR44068:SF1">
    <property type="entry name" value="HYPOTHETICAL LOC100005854"/>
    <property type="match status" value="1"/>
</dbReference>
<evidence type="ECO:0000256" key="1">
    <source>
        <dbReference type="ARBA" id="ARBA00022679"/>
    </source>
</evidence>
<dbReference type="EMBL" id="MU865288">
    <property type="protein sequence ID" value="KAK4232409.1"/>
    <property type="molecule type" value="Genomic_DNA"/>
</dbReference>
<dbReference type="PANTHER" id="PTHR44068">
    <property type="entry name" value="ZGC:194242"/>
    <property type="match status" value="1"/>
</dbReference>
<evidence type="ECO:0000313" key="6">
    <source>
        <dbReference type="Proteomes" id="UP001301958"/>
    </source>
</evidence>
<dbReference type="GO" id="GO:0016126">
    <property type="term" value="P:sterol biosynthetic process"/>
    <property type="evidence" value="ECO:0007669"/>
    <property type="project" value="TreeGrafter"/>
</dbReference>
<keyword evidence="6" id="KW-1185">Reference proteome</keyword>
<dbReference type="InterPro" id="IPR013216">
    <property type="entry name" value="Methyltransf_11"/>
</dbReference>
<dbReference type="GO" id="GO:0005783">
    <property type="term" value="C:endoplasmic reticulum"/>
    <property type="evidence" value="ECO:0007669"/>
    <property type="project" value="TreeGrafter"/>
</dbReference>
<evidence type="ECO:0000256" key="3">
    <source>
        <dbReference type="SAM" id="Phobius"/>
    </source>
</evidence>
<dbReference type="InterPro" id="IPR029063">
    <property type="entry name" value="SAM-dependent_MTases_sf"/>
</dbReference>
<dbReference type="Pfam" id="PF08241">
    <property type="entry name" value="Methyltransf_11"/>
    <property type="match status" value="1"/>
</dbReference>
<dbReference type="InterPro" id="IPR050447">
    <property type="entry name" value="Erg6_SMT_methyltransf"/>
</dbReference>
<evidence type="ECO:0000313" key="5">
    <source>
        <dbReference type="EMBL" id="KAK4232409.1"/>
    </source>
</evidence>
<dbReference type="Proteomes" id="UP001301958">
    <property type="component" value="Unassembled WGS sequence"/>
</dbReference>
<reference evidence="5" key="2">
    <citation type="submission" date="2023-05" db="EMBL/GenBank/DDBJ databases">
        <authorList>
            <consortium name="Lawrence Berkeley National Laboratory"/>
            <person name="Steindorff A."/>
            <person name="Hensen N."/>
            <person name="Bonometti L."/>
            <person name="Westerberg I."/>
            <person name="Brannstrom I.O."/>
            <person name="Guillou S."/>
            <person name="Cros-Aarteil S."/>
            <person name="Calhoun S."/>
            <person name="Haridas S."/>
            <person name="Kuo A."/>
            <person name="Mondo S."/>
            <person name="Pangilinan J."/>
            <person name="Riley R."/>
            <person name="Labutti K."/>
            <person name="Andreopoulos B."/>
            <person name="Lipzen A."/>
            <person name="Chen C."/>
            <person name="Yanf M."/>
            <person name="Daum C."/>
            <person name="Ng V."/>
            <person name="Clum A."/>
            <person name="Ohm R."/>
            <person name="Martin F."/>
            <person name="Silar P."/>
            <person name="Natvig D."/>
            <person name="Lalanne C."/>
            <person name="Gautier V."/>
            <person name="Ament-Velasquez S.L."/>
            <person name="Kruys A."/>
            <person name="Hutchinson M.I."/>
            <person name="Powell A.J."/>
            <person name="Barry K."/>
            <person name="Miller A.N."/>
            <person name="Grigoriev I.V."/>
            <person name="Debuchy R."/>
            <person name="Gladieux P."/>
            <person name="Thoren M.H."/>
            <person name="Johannesson H."/>
        </authorList>
    </citation>
    <scope>NUCLEOTIDE SEQUENCE</scope>
    <source>
        <strain evidence="5">CBS 990.96</strain>
    </source>
</reference>
<reference evidence="5" key="1">
    <citation type="journal article" date="2023" name="Mol. Phylogenet. Evol.">
        <title>Genome-scale phylogeny and comparative genomics of the fungal order Sordariales.</title>
        <authorList>
            <person name="Hensen N."/>
            <person name="Bonometti L."/>
            <person name="Westerberg I."/>
            <person name="Brannstrom I.O."/>
            <person name="Guillou S."/>
            <person name="Cros-Aarteil S."/>
            <person name="Calhoun S."/>
            <person name="Haridas S."/>
            <person name="Kuo A."/>
            <person name="Mondo S."/>
            <person name="Pangilinan J."/>
            <person name="Riley R."/>
            <person name="LaButti K."/>
            <person name="Andreopoulos B."/>
            <person name="Lipzen A."/>
            <person name="Chen C."/>
            <person name="Yan M."/>
            <person name="Daum C."/>
            <person name="Ng V."/>
            <person name="Clum A."/>
            <person name="Steindorff A."/>
            <person name="Ohm R.A."/>
            <person name="Martin F."/>
            <person name="Silar P."/>
            <person name="Natvig D.O."/>
            <person name="Lalanne C."/>
            <person name="Gautier V."/>
            <person name="Ament-Velasquez S.L."/>
            <person name="Kruys A."/>
            <person name="Hutchinson M.I."/>
            <person name="Powell A.J."/>
            <person name="Barry K."/>
            <person name="Miller A.N."/>
            <person name="Grigoriev I.V."/>
            <person name="Debuchy R."/>
            <person name="Gladieux P."/>
            <person name="Hiltunen Thoren M."/>
            <person name="Johannesson H."/>
        </authorList>
    </citation>
    <scope>NUCLEOTIDE SEQUENCE</scope>
    <source>
        <strain evidence="5">CBS 990.96</strain>
    </source>
</reference>
<dbReference type="Gene3D" id="3.40.50.150">
    <property type="entry name" value="Vaccinia Virus protein VP39"/>
    <property type="match status" value="1"/>
</dbReference>
<dbReference type="GO" id="GO:0032259">
    <property type="term" value="P:methylation"/>
    <property type="evidence" value="ECO:0007669"/>
    <property type="project" value="UniProtKB-KW"/>
</dbReference>
<name>A0AAN7BZA2_9PEZI</name>
<sequence length="299" mass="35401">MPHDYNPEYLRRYLKYWNRDESNLSVIDHEGVAWATEEQRKKRQKHYSIIAIYYYDFFTPFYEQEWGQRFHYTPQTPGLSLYDSFTKYEQTFAHISRFKEGIKVLDLGCGLAGPALTNNDWLVVRGTELNKQYGLDHKIKLQVAKFLNLPFPDNYFDAAYSIEALCYVPNQVDAYKESFDDKNNEYRRVRNLIEFGNGLSKMPTVKEIRQGIIDGEDMTFRSAPVPWYYGPGGHILSAWKVPGWKDFIKVAQMSEPFLFVARIVQRIMIFFMGIFAPLYVFSCRKPFEKGERRRVRFEL</sequence>
<evidence type="ECO:0000256" key="2">
    <source>
        <dbReference type="ARBA" id="ARBA00038188"/>
    </source>
</evidence>
<feature type="domain" description="Methyltransferase type 11" evidence="4">
    <location>
        <begin position="130"/>
        <end position="177"/>
    </location>
</feature>
<dbReference type="GO" id="GO:0003838">
    <property type="term" value="F:sterol 24-C-methyltransferase activity"/>
    <property type="evidence" value="ECO:0007669"/>
    <property type="project" value="TreeGrafter"/>
</dbReference>
<protein>
    <submittedName>
        <fullName evidence="5">SAM-dependent methyltransferase</fullName>
    </submittedName>
</protein>